<evidence type="ECO:0000313" key="3">
    <source>
        <dbReference type="Proteomes" id="UP000239326"/>
    </source>
</evidence>
<feature type="transmembrane region" description="Helical" evidence="1">
    <location>
        <begin position="12"/>
        <end position="37"/>
    </location>
</feature>
<feature type="transmembrane region" description="Helical" evidence="1">
    <location>
        <begin position="150"/>
        <end position="167"/>
    </location>
</feature>
<organism evidence="2 3">
    <name type="scientific">Simplicispira suum</name>
    <dbReference type="NCBI Taxonomy" id="2109915"/>
    <lineage>
        <taxon>Bacteria</taxon>
        <taxon>Pseudomonadati</taxon>
        <taxon>Pseudomonadota</taxon>
        <taxon>Betaproteobacteria</taxon>
        <taxon>Burkholderiales</taxon>
        <taxon>Comamonadaceae</taxon>
        <taxon>Simplicispira</taxon>
    </lineage>
</organism>
<evidence type="ECO:0000256" key="1">
    <source>
        <dbReference type="SAM" id="Phobius"/>
    </source>
</evidence>
<evidence type="ECO:0008006" key="4">
    <source>
        <dbReference type="Google" id="ProtNLM"/>
    </source>
</evidence>
<dbReference type="Proteomes" id="UP000239326">
    <property type="component" value="Chromosome"/>
</dbReference>
<protein>
    <recommendedName>
        <fullName evidence="4">DUF1453 domain-containing protein</fullName>
    </recommendedName>
</protein>
<keyword evidence="1" id="KW-0812">Transmembrane</keyword>
<dbReference type="RefSeq" id="WP_106445196.1">
    <property type="nucleotide sequence ID" value="NZ_CP027669.1"/>
</dbReference>
<dbReference type="EMBL" id="CP027669">
    <property type="protein sequence ID" value="AVO40203.1"/>
    <property type="molecule type" value="Genomic_DNA"/>
</dbReference>
<name>A0A2S0MWX7_9BURK</name>
<dbReference type="Pfam" id="PF20327">
    <property type="entry name" value="DUF6622"/>
    <property type="match status" value="1"/>
</dbReference>
<keyword evidence="3" id="KW-1185">Reference proteome</keyword>
<dbReference type="AlphaFoldDB" id="A0A2S0MWX7"/>
<proteinExistence type="predicted"/>
<dbReference type="InterPro" id="IPR046730">
    <property type="entry name" value="DUF6622"/>
</dbReference>
<keyword evidence="1" id="KW-0472">Membrane</keyword>
<keyword evidence="1" id="KW-1133">Transmembrane helix</keyword>
<feature type="transmembrane region" description="Helical" evidence="1">
    <location>
        <begin position="118"/>
        <end position="138"/>
    </location>
</feature>
<feature type="transmembrane region" description="Helical" evidence="1">
    <location>
        <begin position="77"/>
        <end position="97"/>
    </location>
</feature>
<evidence type="ECO:0000313" key="2">
    <source>
        <dbReference type="EMBL" id="AVO40203.1"/>
    </source>
</evidence>
<reference evidence="2 3" key="1">
    <citation type="submission" date="2018-03" db="EMBL/GenBank/DDBJ databases">
        <title>Genome sequencing of Simplicispira sp.</title>
        <authorList>
            <person name="Kim S.-J."/>
            <person name="Heo J."/>
            <person name="Kwon S.-W."/>
        </authorList>
    </citation>
    <scope>NUCLEOTIDE SEQUENCE [LARGE SCALE GENOMIC DNA]</scope>
    <source>
        <strain evidence="2 3">SC1-8</strain>
    </source>
</reference>
<accession>A0A2S0MWX7</accession>
<sequence length="188" mass="20282">MLLTIATQQPRMLLTIVLHTPTWVWMLLAALIWLGASQMFARRAGLRRVLLMPIAMAVFSAWGMGSAFGAVPQIGEILAVWLVAACLVAALSLWLHGRAPAGTRYEASSQQFHLPGSAWPMVLIVGIFLVKWVVGVELALQPPLAHDSQFALQIALVYGAFNGVFAARTGRLLRLAKAGTHAHPIATA</sequence>
<gene>
    <name evidence="2" type="ORF">C6571_01900</name>
</gene>
<dbReference type="KEGG" id="simp:C6571_01900"/>
<feature type="transmembrane region" description="Helical" evidence="1">
    <location>
        <begin position="49"/>
        <end position="71"/>
    </location>
</feature>
<dbReference type="OrthoDB" id="3034721at2"/>